<keyword evidence="3" id="KW-1185">Reference proteome</keyword>
<dbReference type="InterPro" id="IPR016181">
    <property type="entry name" value="Acyl_CoA_acyltransferase"/>
</dbReference>
<dbReference type="EMBL" id="JACOPB010000039">
    <property type="protein sequence ID" value="MBC5712501.1"/>
    <property type="molecule type" value="Genomic_DNA"/>
</dbReference>
<dbReference type="Gene3D" id="3.40.630.30">
    <property type="match status" value="1"/>
</dbReference>
<organism evidence="2 3">
    <name type="scientific">Hungatella hominis</name>
    <dbReference type="NCBI Taxonomy" id="2763050"/>
    <lineage>
        <taxon>Bacteria</taxon>
        <taxon>Bacillati</taxon>
        <taxon>Bacillota</taxon>
        <taxon>Clostridia</taxon>
        <taxon>Lachnospirales</taxon>
        <taxon>Lachnospiraceae</taxon>
        <taxon>Hungatella</taxon>
    </lineage>
</organism>
<evidence type="ECO:0000259" key="1">
    <source>
        <dbReference type="Pfam" id="PF00583"/>
    </source>
</evidence>
<dbReference type="Proteomes" id="UP000634672">
    <property type="component" value="Unassembled WGS sequence"/>
</dbReference>
<dbReference type="InterPro" id="IPR000182">
    <property type="entry name" value="GNAT_dom"/>
</dbReference>
<name>A0ABR7HH27_9FIRM</name>
<comment type="caution">
    <text evidence="2">The sequence shown here is derived from an EMBL/GenBank/DDBJ whole genome shotgun (WGS) entry which is preliminary data.</text>
</comment>
<dbReference type="CDD" id="cd04301">
    <property type="entry name" value="NAT_SF"/>
    <property type="match status" value="1"/>
</dbReference>
<evidence type="ECO:0000313" key="3">
    <source>
        <dbReference type="Proteomes" id="UP000634672"/>
    </source>
</evidence>
<dbReference type="SUPFAM" id="SSF55729">
    <property type="entry name" value="Acyl-CoA N-acyltransferases (Nat)"/>
    <property type="match status" value="1"/>
</dbReference>
<feature type="domain" description="N-acetyltransferase" evidence="1">
    <location>
        <begin position="38"/>
        <end position="99"/>
    </location>
</feature>
<sequence length="134" mass="15381">MFYHGNDINSECVNGYNVVSNLECDINKGIKVYNGENEIAHIDIRMIDKDVIKIAEIGVSENNRRNGIGKYLIAQVLFWAERNGIESIQIKPDTYRSVEVAKLAKCMNQEQLEAFYNKFSFISKDKTTRKLTII</sequence>
<proteinExistence type="predicted"/>
<dbReference type="RefSeq" id="WP_187024907.1">
    <property type="nucleotide sequence ID" value="NZ_JACOPB010000039.1"/>
</dbReference>
<gene>
    <name evidence="2" type="ORF">H8S75_31870</name>
</gene>
<accession>A0ABR7HH27</accession>
<evidence type="ECO:0000313" key="2">
    <source>
        <dbReference type="EMBL" id="MBC5712501.1"/>
    </source>
</evidence>
<protein>
    <submittedName>
        <fullName evidence="2">GNAT family N-acetyltransferase</fullName>
    </submittedName>
</protein>
<reference evidence="2 3" key="1">
    <citation type="submission" date="2020-08" db="EMBL/GenBank/DDBJ databases">
        <title>Genome public.</title>
        <authorList>
            <person name="Liu C."/>
            <person name="Sun Q."/>
        </authorList>
    </citation>
    <scope>NUCLEOTIDE SEQUENCE [LARGE SCALE GENOMIC DNA]</scope>
    <source>
        <strain evidence="2 3">NSJ-66</strain>
    </source>
</reference>
<dbReference type="Pfam" id="PF00583">
    <property type="entry name" value="Acetyltransf_1"/>
    <property type="match status" value="1"/>
</dbReference>